<evidence type="ECO:0000313" key="2">
    <source>
        <dbReference type="Proteomes" id="UP000619078"/>
    </source>
</evidence>
<sequence length="151" mass="16981">MKELLKNKKLILQHIPGNGSWTYHIVIPDSKDIPGKWGDIKVSGTINGYAFKNMNLAPVTGKDKRMSVNGDIRKAINKVGGDEVVVTMYKESDNPLTKESDIIDCFRDAEVLGKFKALEEKEQHEILKDILALRSEESQSKKIVTQIKKLS</sequence>
<dbReference type="Gene3D" id="2.40.30.100">
    <property type="entry name" value="AF2212/PG0164-like"/>
    <property type="match status" value="1"/>
</dbReference>
<gene>
    <name evidence="1" type="ORF">IDJ76_12605</name>
</gene>
<reference evidence="1" key="1">
    <citation type="submission" date="2020-09" db="EMBL/GenBank/DDBJ databases">
        <title>Novel species of Mucilaginibacter isolated from a glacier on the Tibetan Plateau.</title>
        <authorList>
            <person name="Liu Q."/>
            <person name="Xin Y.-H."/>
        </authorList>
    </citation>
    <scope>NUCLEOTIDE SEQUENCE</scope>
    <source>
        <strain evidence="1">ZB1P21</strain>
    </source>
</reference>
<dbReference type="InterPro" id="IPR015018">
    <property type="entry name" value="DUF1905"/>
</dbReference>
<dbReference type="EMBL" id="JACWMX010000005">
    <property type="protein sequence ID" value="MBD1393941.1"/>
    <property type="molecule type" value="Genomic_DNA"/>
</dbReference>
<organism evidence="1 2">
    <name type="scientific">Mucilaginibacter glaciei</name>
    <dbReference type="NCBI Taxonomy" id="2772109"/>
    <lineage>
        <taxon>Bacteria</taxon>
        <taxon>Pseudomonadati</taxon>
        <taxon>Bacteroidota</taxon>
        <taxon>Sphingobacteriia</taxon>
        <taxon>Sphingobacteriales</taxon>
        <taxon>Sphingobacteriaceae</taxon>
        <taxon>Mucilaginibacter</taxon>
    </lineage>
</organism>
<name>A0A926S6P8_9SPHI</name>
<comment type="caution">
    <text evidence="1">The sequence shown here is derived from an EMBL/GenBank/DDBJ whole genome shotgun (WGS) entry which is preliminary data.</text>
</comment>
<accession>A0A926S6P8</accession>
<dbReference type="SUPFAM" id="SSF141694">
    <property type="entry name" value="AF2212/PG0164-like"/>
    <property type="match status" value="1"/>
</dbReference>
<dbReference type="AlphaFoldDB" id="A0A926S6P8"/>
<dbReference type="RefSeq" id="WP_191163690.1">
    <property type="nucleotide sequence ID" value="NZ_JACWMX010000005.1"/>
</dbReference>
<dbReference type="InterPro" id="IPR037079">
    <property type="entry name" value="AF2212/PG0164-like_sf"/>
</dbReference>
<keyword evidence="2" id="KW-1185">Reference proteome</keyword>
<protein>
    <submittedName>
        <fullName evidence="1">DUF1905 domain-containing protein</fullName>
    </submittedName>
</protein>
<proteinExistence type="predicted"/>
<dbReference type="Proteomes" id="UP000619078">
    <property type="component" value="Unassembled WGS sequence"/>
</dbReference>
<dbReference type="Pfam" id="PF08922">
    <property type="entry name" value="DUF1905"/>
    <property type="match status" value="1"/>
</dbReference>
<evidence type="ECO:0000313" key="1">
    <source>
        <dbReference type="EMBL" id="MBD1393941.1"/>
    </source>
</evidence>